<feature type="region of interest" description="Disordered" evidence="1">
    <location>
        <begin position="31"/>
        <end position="84"/>
    </location>
</feature>
<dbReference type="AlphaFoldDB" id="A0A0K1E9A0"/>
<organism evidence="3 4">
    <name type="scientific">Chondromyces crocatus</name>
    <dbReference type="NCBI Taxonomy" id="52"/>
    <lineage>
        <taxon>Bacteria</taxon>
        <taxon>Pseudomonadati</taxon>
        <taxon>Myxococcota</taxon>
        <taxon>Polyangia</taxon>
        <taxon>Polyangiales</taxon>
        <taxon>Polyangiaceae</taxon>
        <taxon>Chondromyces</taxon>
    </lineage>
</organism>
<sequence>MRETEQHTRAYRVTAAVFALTVASSTVNALGCSDDGGGGTQSTTTTTSTTTGTGGGGHGGAGDGGSGATGGDGGAGGQGPVKPADCEDLSLTGITLVSQFQAQFDSYDSVPVVRTPTSLENLSGDPALFDRLRILYDGDLGLGVHAMDGDPNMAIPNFRATFVPNCSSCAVLQEDRNEEGQYTTRFTTRSGELELTERVTAHQTVGVVRHLELREVAQDPDTRLYDFVPEGRCLWVEEATFDVRLPGGCVPYADGACPADQFCMPLNAIGTDGQCVTGGTAGIGDPCTRGSDSWDSDCELGLRCFGAAGSATCMQVCDVQSDAPDCPAQTLCGGGYNLCLDHSILQNSGIDPALAGEVCADNPSAGYCGGAGRRGVCYDDDADGPLESMCIPYTSAASQCAAGRTAGYVAYKGGIDLSTHFCVPPL</sequence>
<evidence type="ECO:0000256" key="2">
    <source>
        <dbReference type="SAM" id="SignalP"/>
    </source>
</evidence>
<accession>A0A0K1E9A0</accession>
<keyword evidence="2" id="KW-0732">Signal</keyword>
<feature type="compositionally biased region" description="Gly residues" evidence="1">
    <location>
        <begin position="52"/>
        <end position="79"/>
    </location>
</feature>
<keyword evidence="4" id="KW-1185">Reference proteome</keyword>
<evidence type="ECO:0008006" key="5">
    <source>
        <dbReference type="Google" id="ProtNLM"/>
    </source>
</evidence>
<dbReference type="Proteomes" id="UP000067626">
    <property type="component" value="Chromosome"/>
</dbReference>
<protein>
    <recommendedName>
        <fullName evidence="5">Lipoprotein</fullName>
    </recommendedName>
</protein>
<reference evidence="3 4" key="1">
    <citation type="submission" date="2015-07" db="EMBL/GenBank/DDBJ databases">
        <title>Genome analysis of myxobacterium Chondromyces crocatus Cm c5 reveals a high potential for natural compound synthesis and the genetic basis for the loss of fruiting body formation.</title>
        <authorList>
            <person name="Zaburannyi N."/>
            <person name="Bunk B."/>
            <person name="Maier J."/>
            <person name="Overmann J."/>
            <person name="Mueller R."/>
        </authorList>
    </citation>
    <scope>NUCLEOTIDE SEQUENCE [LARGE SCALE GENOMIC DNA]</scope>
    <source>
        <strain evidence="3 4">Cm c5</strain>
    </source>
</reference>
<evidence type="ECO:0000313" key="4">
    <source>
        <dbReference type="Proteomes" id="UP000067626"/>
    </source>
</evidence>
<evidence type="ECO:0000313" key="3">
    <source>
        <dbReference type="EMBL" id="AKT37429.1"/>
    </source>
</evidence>
<dbReference type="EMBL" id="CP012159">
    <property type="protein sequence ID" value="AKT37429.1"/>
    <property type="molecule type" value="Genomic_DNA"/>
</dbReference>
<dbReference type="PATRIC" id="fig|52.7.peg.1676"/>
<gene>
    <name evidence="3" type="ORF">CMC5_015700</name>
</gene>
<feature type="signal peptide" evidence="2">
    <location>
        <begin position="1"/>
        <end position="29"/>
    </location>
</feature>
<feature type="chain" id="PRO_5005459069" description="Lipoprotein" evidence="2">
    <location>
        <begin position="30"/>
        <end position="426"/>
    </location>
</feature>
<dbReference type="KEGG" id="ccro:CMC5_015700"/>
<feature type="compositionally biased region" description="Low complexity" evidence="1">
    <location>
        <begin position="41"/>
        <end position="51"/>
    </location>
</feature>
<dbReference type="STRING" id="52.CMC5_015700"/>
<proteinExistence type="predicted"/>
<name>A0A0K1E9A0_CHOCO</name>
<evidence type="ECO:0000256" key="1">
    <source>
        <dbReference type="SAM" id="MobiDB-lite"/>
    </source>
</evidence>